<name>A0A1W2A3V7_9FLAO</name>
<dbReference type="PANTHER" id="PTHR43037:SF1">
    <property type="entry name" value="BLL1128 PROTEIN"/>
    <property type="match status" value="1"/>
</dbReference>
<dbReference type="GO" id="GO:0016787">
    <property type="term" value="F:hydrolase activity"/>
    <property type="evidence" value="ECO:0007669"/>
    <property type="project" value="UniProtKB-KW"/>
</dbReference>
<organism evidence="3 4">
    <name type="scientific">Cellulophaga tyrosinoxydans</name>
    <dbReference type="NCBI Taxonomy" id="504486"/>
    <lineage>
        <taxon>Bacteria</taxon>
        <taxon>Pseudomonadati</taxon>
        <taxon>Bacteroidota</taxon>
        <taxon>Flavobacteriia</taxon>
        <taxon>Flavobacteriales</taxon>
        <taxon>Flavobacteriaceae</taxon>
        <taxon>Cellulophaga</taxon>
    </lineage>
</organism>
<gene>
    <name evidence="3" type="ORF">SAMN05660703_1782</name>
</gene>
<reference evidence="3 4" key="1">
    <citation type="submission" date="2017-04" db="EMBL/GenBank/DDBJ databases">
        <authorList>
            <person name="Afonso C.L."/>
            <person name="Miller P.J."/>
            <person name="Scott M.A."/>
            <person name="Spackman E."/>
            <person name="Goraichik I."/>
            <person name="Dimitrov K.M."/>
            <person name="Suarez D.L."/>
            <person name="Swayne D.E."/>
        </authorList>
    </citation>
    <scope>NUCLEOTIDE SEQUENCE [LARGE SCALE GENOMIC DNA]</scope>
    <source>
        <strain evidence="3 4">DSM 21164</strain>
    </source>
</reference>
<dbReference type="Proteomes" id="UP000192360">
    <property type="component" value="Unassembled WGS sequence"/>
</dbReference>
<accession>A0A1W2A3V7</accession>
<dbReference type="InterPro" id="IPR050955">
    <property type="entry name" value="Plant_Biomass_Hydrol_Est"/>
</dbReference>
<dbReference type="PANTHER" id="PTHR43037">
    <property type="entry name" value="UNNAMED PRODUCT-RELATED"/>
    <property type="match status" value="1"/>
</dbReference>
<dbReference type="AlphaFoldDB" id="A0A1W2A3V7"/>
<dbReference type="Gene3D" id="3.40.50.1820">
    <property type="entry name" value="alpha/beta hydrolase"/>
    <property type="match status" value="1"/>
</dbReference>
<keyword evidence="1" id="KW-0732">Signal</keyword>
<evidence type="ECO:0000313" key="3">
    <source>
        <dbReference type="EMBL" id="SMC55253.1"/>
    </source>
</evidence>
<dbReference type="OrthoDB" id="9764953at2"/>
<dbReference type="STRING" id="504486.SAMN05660703_1782"/>
<protein>
    <submittedName>
        <fullName evidence="3">Alpha/beta hydrolase family protein</fullName>
    </submittedName>
</protein>
<keyword evidence="3" id="KW-0378">Hydrolase</keyword>
<dbReference type="EMBL" id="FWXO01000002">
    <property type="protein sequence ID" value="SMC55253.1"/>
    <property type="molecule type" value="Genomic_DNA"/>
</dbReference>
<evidence type="ECO:0000256" key="1">
    <source>
        <dbReference type="ARBA" id="ARBA00022729"/>
    </source>
</evidence>
<evidence type="ECO:0000313" key="4">
    <source>
        <dbReference type="Proteomes" id="UP000192360"/>
    </source>
</evidence>
<feature type="domain" description="Phospholipase/carboxylesterase/thioesterase" evidence="2">
    <location>
        <begin position="108"/>
        <end position="221"/>
    </location>
</feature>
<sequence length="237" mass="27584">MFKKHLYFLFLLFFVVFFKSNAQSKLVEDNFVVQSKAKINYFLYYPEDYQKTTNKKYGILLFLHGSGSIPKTKNEKFLAPDLLTNGTKFPFLILVPQHLDDRKMWNIIAVKQLLDSIVKNNRVDPSKIYLSGLSRGGVAAWEMVIEYPDTFAALAIVSSMAPSPYAHWMNKKLAIRVFHGEDDTVIPVSEAEEMVARLKKMNYNVAFTKLKDRGHDIWDTVYNNLELYSWFDKQKKM</sequence>
<evidence type="ECO:0000259" key="2">
    <source>
        <dbReference type="Pfam" id="PF02230"/>
    </source>
</evidence>
<dbReference type="InterPro" id="IPR003140">
    <property type="entry name" value="PLipase/COase/thioEstase"/>
</dbReference>
<proteinExistence type="predicted"/>
<dbReference type="RefSeq" id="WP_084061125.1">
    <property type="nucleotide sequence ID" value="NZ_FWXO01000002.1"/>
</dbReference>
<dbReference type="InterPro" id="IPR029058">
    <property type="entry name" value="AB_hydrolase_fold"/>
</dbReference>
<dbReference type="Pfam" id="PF02230">
    <property type="entry name" value="Abhydrolase_2"/>
    <property type="match status" value="1"/>
</dbReference>
<dbReference type="SUPFAM" id="SSF53474">
    <property type="entry name" value="alpha/beta-Hydrolases"/>
    <property type="match status" value="1"/>
</dbReference>
<keyword evidence="4" id="KW-1185">Reference proteome</keyword>